<dbReference type="PANTHER" id="PTHR47416:SF8">
    <property type="entry name" value="BASIC-LEUCINE ZIPPER TRANSCRIPTION FACTOR E-RELATED"/>
    <property type="match status" value="1"/>
</dbReference>
<keyword evidence="3" id="KW-0805">Transcription regulation</keyword>
<dbReference type="PROSITE" id="PS00036">
    <property type="entry name" value="BZIP_BASIC"/>
    <property type="match status" value="1"/>
</dbReference>
<dbReference type="InterPro" id="IPR046347">
    <property type="entry name" value="bZIP_sf"/>
</dbReference>
<dbReference type="Proteomes" id="UP001146120">
    <property type="component" value="Unassembled WGS sequence"/>
</dbReference>
<dbReference type="Gene3D" id="1.20.5.170">
    <property type="match status" value="1"/>
</dbReference>
<dbReference type="CDD" id="cd14686">
    <property type="entry name" value="bZIP"/>
    <property type="match status" value="1"/>
</dbReference>
<dbReference type="GO" id="GO:0003700">
    <property type="term" value="F:DNA-binding transcription factor activity"/>
    <property type="evidence" value="ECO:0007669"/>
    <property type="project" value="InterPro"/>
</dbReference>
<keyword evidence="4" id="KW-0238">DNA-binding</keyword>
<dbReference type="GO" id="GO:0003677">
    <property type="term" value="F:DNA binding"/>
    <property type="evidence" value="ECO:0007669"/>
    <property type="project" value="UniProtKB-KW"/>
</dbReference>
<name>A0AAV2YN09_9STRA</name>
<accession>A0AAV2YN09</accession>
<organism evidence="10 11">
    <name type="scientific">Lagenidium giganteum</name>
    <dbReference type="NCBI Taxonomy" id="4803"/>
    <lineage>
        <taxon>Eukaryota</taxon>
        <taxon>Sar</taxon>
        <taxon>Stramenopiles</taxon>
        <taxon>Oomycota</taxon>
        <taxon>Peronosporomycetes</taxon>
        <taxon>Pythiales</taxon>
        <taxon>Pythiaceae</taxon>
    </lineage>
</organism>
<dbReference type="InterPro" id="IPR004827">
    <property type="entry name" value="bZIP"/>
</dbReference>
<sequence length="493" mass="53754">MMLNQPSTEEDLLMEEFLMKEDAASAMALSLPLQLQECDAAFADPFLATTVEQAATLGDDLDAMFDDSLPSAFVSFQDGSQSPTTTDDMSTCDGSERGGSSPLPSFDDSPVSSPVANNNNSNSSSSSSSSSVNVATTQKSVVLPAPMAPSMLPFAMPIAYFLSLAPVNNNSNNNTVNNNSSSSSLCQKRPLPEVLPTANANGYDNAVTKKSKREIRQMKNRESANKSRLRRKAQMNDLAGEVKLLTDKQNELQNIIAALRAENKSLHDQNAFLRSLVTSVNDPAMKQQQALQQQQQQLPQLSLSEMENGQVDEIEVVEPKRKTSRATVSAASFTLAASVFGVTVFADYDGGAPGASASHIRRSGRMLHSLPASSDFSLIPPTTYMDLFIDTVRSMWDFASTSELMRGVLLNALSFVVIMCIYHLYQTHFVATSKPKRTTVMRRIHPDTSSINLSSSSMFANASNDVKRRCSSWQDTRETLIDDVLRPHARACM</sequence>
<comment type="caution">
    <text evidence="10">The sequence shown here is derived from an EMBL/GenBank/DDBJ whole genome shotgun (WGS) entry which is preliminary data.</text>
</comment>
<dbReference type="Pfam" id="PF00170">
    <property type="entry name" value="bZIP_1"/>
    <property type="match status" value="1"/>
</dbReference>
<comment type="subcellular location">
    <subcellularLocation>
        <location evidence="1">Nucleus</location>
    </subcellularLocation>
</comment>
<dbReference type="PROSITE" id="PS50217">
    <property type="entry name" value="BZIP"/>
    <property type="match status" value="1"/>
</dbReference>
<evidence type="ECO:0000256" key="1">
    <source>
        <dbReference type="ARBA" id="ARBA00004123"/>
    </source>
</evidence>
<keyword evidence="6" id="KW-0539">Nucleus</keyword>
<evidence type="ECO:0000256" key="7">
    <source>
        <dbReference type="SAM" id="Coils"/>
    </source>
</evidence>
<dbReference type="PANTHER" id="PTHR47416">
    <property type="entry name" value="BASIC-LEUCINE ZIPPER TRANSCRIPTION FACTOR F-RELATED"/>
    <property type="match status" value="1"/>
</dbReference>
<dbReference type="AlphaFoldDB" id="A0AAV2YN09"/>
<keyword evidence="11" id="KW-1185">Reference proteome</keyword>
<dbReference type="GO" id="GO:0005634">
    <property type="term" value="C:nucleus"/>
    <property type="evidence" value="ECO:0007669"/>
    <property type="project" value="UniProtKB-SubCell"/>
</dbReference>
<proteinExistence type="inferred from homology"/>
<feature type="compositionally biased region" description="Polar residues" evidence="8">
    <location>
        <begin position="77"/>
        <end position="93"/>
    </location>
</feature>
<feature type="region of interest" description="Disordered" evidence="8">
    <location>
        <begin position="75"/>
        <end position="132"/>
    </location>
</feature>
<comment type="similarity">
    <text evidence="2">Belongs to the bZIP family.</text>
</comment>
<evidence type="ECO:0000256" key="6">
    <source>
        <dbReference type="ARBA" id="ARBA00023242"/>
    </source>
</evidence>
<dbReference type="EMBL" id="DAKRPA010000236">
    <property type="protein sequence ID" value="DAZ94719.1"/>
    <property type="molecule type" value="Genomic_DNA"/>
</dbReference>
<keyword evidence="5" id="KW-0804">Transcription</keyword>
<reference evidence="10" key="2">
    <citation type="journal article" date="2023" name="Microbiol Resour">
        <title>Decontamination and Annotation of the Draft Genome Sequence of the Oomycete Lagenidium giganteum ARSEF 373.</title>
        <authorList>
            <person name="Morgan W.R."/>
            <person name="Tartar A."/>
        </authorList>
    </citation>
    <scope>NUCLEOTIDE SEQUENCE</scope>
    <source>
        <strain evidence="10">ARSEF 373</strain>
    </source>
</reference>
<evidence type="ECO:0000256" key="2">
    <source>
        <dbReference type="ARBA" id="ARBA00007163"/>
    </source>
</evidence>
<evidence type="ECO:0000256" key="3">
    <source>
        <dbReference type="ARBA" id="ARBA00023015"/>
    </source>
</evidence>
<evidence type="ECO:0000313" key="10">
    <source>
        <dbReference type="EMBL" id="DAZ94719.1"/>
    </source>
</evidence>
<gene>
    <name evidence="10" type="ORF">N0F65_012672</name>
</gene>
<evidence type="ECO:0000259" key="9">
    <source>
        <dbReference type="PROSITE" id="PS50217"/>
    </source>
</evidence>
<protein>
    <recommendedName>
        <fullName evidence="9">BZIP domain-containing protein</fullName>
    </recommendedName>
</protein>
<feature type="compositionally biased region" description="Low complexity" evidence="8">
    <location>
        <begin position="100"/>
        <end position="132"/>
    </location>
</feature>
<dbReference type="SUPFAM" id="SSF57959">
    <property type="entry name" value="Leucine zipper domain"/>
    <property type="match status" value="1"/>
</dbReference>
<feature type="domain" description="BZIP" evidence="9">
    <location>
        <begin position="210"/>
        <end position="273"/>
    </location>
</feature>
<feature type="coiled-coil region" evidence="7">
    <location>
        <begin position="242"/>
        <end position="269"/>
    </location>
</feature>
<keyword evidence="7" id="KW-0175">Coiled coil</keyword>
<dbReference type="SMART" id="SM00338">
    <property type="entry name" value="BRLZ"/>
    <property type="match status" value="1"/>
</dbReference>
<reference evidence="10" key="1">
    <citation type="submission" date="2022-11" db="EMBL/GenBank/DDBJ databases">
        <authorList>
            <person name="Morgan W.R."/>
            <person name="Tartar A."/>
        </authorList>
    </citation>
    <scope>NUCLEOTIDE SEQUENCE</scope>
    <source>
        <strain evidence="10">ARSEF 373</strain>
    </source>
</reference>
<evidence type="ECO:0000313" key="11">
    <source>
        <dbReference type="Proteomes" id="UP001146120"/>
    </source>
</evidence>
<evidence type="ECO:0000256" key="8">
    <source>
        <dbReference type="SAM" id="MobiDB-lite"/>
    </source>
</evidence>
<evidence type="ECO:0000256" key="5">
    <source>
        <dbReference type="ARBA" id="ARBA00023163"/>
    </source>
</evidence>
<evidence type="ECO:0000256" key="4">
    <source>
        <dbReference type="ARBA" id="ARBA00023125"/>
    </source>
</evidence>